<reference evidence="1" key="1">
    <citation type="journal article" date="2015" name="Nature">
        <title>Complex archaea that bridge the gap between prokaryotes and eukaryotes.</title>
        <authorList>
            <person name="Spang A."/>
            <person name="Saw J.H."/>
            <person name="Jorgensen S.L."/>
            <person name="Zaremba-Niedzwiedzka K."/>
            <person name="Martijn J."/>
            <person name="Lind A.E."/>
            <person name="van Eijk R."/>
            <person name="Schleper C."/>
            <person name="Guy L."/>
            <person name="Ettema T.J."/>
        </authorList>
    </citation>
    <scope>NUCLEOTIDE SEQUENCE</scope>
</reference>
<gene>
    <name evidence="1" type="ORF">LCGC14_0343960</name>
</gene>
<proteinExistence type="predicted"/>
<name>A0A0F9WKP6_9ZZZZ</name>
<evidence type="ECO:0008006" key="2">
    <source>
        <dbReference type="Google" id="ProtNLM"/>
    </source>
</evidence>
<dbReference type="EMBL" id="LAZR01000253">
    <property type="protein sequence ID" value="KKN79068.1"/>
    <property type="molecule type" value="Genomic_DNA"/>
</dbReference>
<protein>
    <recommendedName>
        <fullName evidence="2">ABM domain-containing protein</fullName>
    </recommendedName>
</protein>
<dbReference type="AlphaFoldDB" id="A0A0F9WKP6"/>
<accession>A0A0F9WKP6</accession>
<evidence type="ECO:0000313" key="1">
    <source>
        <dbReference type="EMBL" id="KKN79068.1"/>
    </source>
</evidence>
<comment type="caution">
    <text evidence="1">The sequence shown here is derived from an EMBL/GenBank/DDBJ whole genome shotgun (WGS) entry which is preliminary data.</text>
</comment>
<organism evidence="1">
    <name type="scientific">marine sediment metagenome</name>
    <dbReference type="NCBI Taxonomy" id="412755"/>
    <lineage>
        <taxon>unclassified sequences</taxon>
        <taxon>metagenomes</taxon>
        <taxon>ecological metagenomes</taxon>
    </lineage>
</organism>
<sequence length="103" mass="12126">MVARGHSYCYITTATVPRDMWARVQPLLESWKSVLQDLPGFVTSDVMARRTESGDLRMHVRVTWLYREQLEEFLESRWETERLIASTSIELRGIQSEAFENFI</sequence>